<accession>A0A0G4FDX2</accession>
<dbReference type="VEuPathDB" id="CryptoDB:Cvel_16409"/>
<dbReference type="AlphaFoldDB" id="A0A0G4FDX2"/>
<keyword evidence="1" id="KW-0812">Transmembrane</keyword>
<sequence>MCAGCCGLLSITGVIILGVWGTMLVLDQPEIEVAPGTDKVATGFSCYIAVAMYAATAAGCFWYLRKQKQGRASRSVAVAPGVAR</sequence>
<evidence type="ECO:0000313" key="2">
    <source>
        <dbReference type="EMBL" id="CEM11074.1"/>
    </source>
</evidence>
<organism evidence="2">
    <name type="scientific">Chromera velia CCMP2878</name>
    <dbReference type="NCBI Taxonomy" id="1169474"/>
    <lineage>
        <taxon>Eukaryota</taxon>
        <taxon>Sar</taxon>
        <taxon>Alveolata</taxon>
        <taxon>Colpodellida</taxon>
        <taxon>Chromeraceae</taxon>
        <taxon>Chromera</taxon>
    </lineage>
</organism>
<proteinExistence type="predicted"/>
<gene>
    <name evidence="2" type="ORF">Cvel_16409</name>
</gene>
<reference evidence="2" key="1">
    <citation type="submission" date="2014-11" db="EMBL/GenBank/DDBJ databases">
        <authorList>
            <person name="Otto D Thomas"/>
            <person name="Naeem Raeece"/>
        </authorList>
    </citation>
    <scope>NUCLEOTIDE SEQUENCE</scope>
</reference>
<evidence type="ECO:0000256" key="1">
    <source>
        <dbReference type="SAM" id="Phobius"/>
    </source>
</evidence>
<feature type="transmembrane region" description="Helical" evidence="1">
    <location>
        <begin position="7"/>
        <end position="26"/>
    </location>
</feature>
<keyword evidence="1" id="KW-0472">Membrane</keyword>
<keyword evidence="1" id="KW-1133">Transmembrane helix</keyword>
<dbReference type="EMBL" id="CDMZ01000290">
    <property type="protein sequence ID" value="CEM11074.1"/>
    <property type="molecule type" value="Genomic_DNA"/>
</dbReference>
<protein>
    <submittedName>
        <fullName evidence="2">Uncharacterized protein</fullName>
    </submittedName>
</protein>
<feature type="transmembrane region" description="Helical" evidence="1">
    <location>
        <begin position="41"/>
        <end position="64"/>
    </location>
</feature>
<name>A0A0G4FDX2_9ALVE</name>